<reference evidence="1 2" key="1">
    <citation type="submission" date="2015-07" db="EMBL/GenBank/DDBJ databases">
        <title>Comparative genomics of the Sigatoka disease complex on banana suggests a link between parallel evolutionary changes in Pseudocercospora fijiensis and Pseudocercospora eumusae and increased virulence on the banana host.</title>
        <authorList>
            <person name="Chang T.-C."/>
            <person name="Salvucci A."/>
            <person name="Crous P.W."/>
            <person name="Stergiopoulos I."/>
        </authorList>
    </citation>
    <scope>NUCLEOTIDE SEQUENCE [LARGE SCALE GENOMIC DNA]</scope>
    <source>
        <strain evidence="1 2">CBS 114824</strain>
    </source>
</reference>
<evidence type="ECO:0000313" key="1">
    <source>
        <dbReference type="EMBL" id="KXS94773.1"/>
    </source>
</evidence>
<keyword evidence="2" id="KW-1185">Reference proteome</keyword>
<dbReference type="OrthoDB" id="3626296at2759"/>
<organism evidence="1 2">
    <name type="scientific">Pseudocercospora eumusae</name>
    <dbReference type="NCBI Taxonomy" id="321146"/>
    <lineage>
        <taxon>Eukaryota</taxon>
        <taxon>Fungi</taxon>
        <taxon>Dikarya</taxon>
        <taxon>Ascomycota</taxon>
        <taxon>Pezizomycotina</taxon>
        <taxon>Dothideomycetes</taxon>
        <taxon>Dothideomycetidae</taxon>
        <taxon>Mycosphaerellales</taxon>
        <taxon>Mycosphaerellaceae</taxon>
        <taxon>Pseudocercospora</taxon>
    </lineage>
</organism>
<comment type="caution">
    <text evidence="1">The sequence shown here is derived from an EMBL/GenBank/DDBJ whole genome shotgun (WGS) entry which is preliminary data.</text>
</comment>
<gene>
    <name evidence="1" type="ORF">AC578_2994</name>
</gene>
<dbReference type="EMBL" id="LFZN01000258">
    <property type="protein sequence ID" value="KXS94773.1"/>
    <property type="molecule type" value="Genomic_DNA"/>
</dbReference>
<sequence length="340" mass="37793">MPEQSFTGVFEIGVQSSLRSIPRLKLDFTQGPGLQLQYTCTFNYTGDTPSEHIPSRRTSAAILALVQSLNDSPTDQARKICKKVVDGVTVGRASFERLTEGEKSNWRLQIAQLQKANTSERLDYRPEVQWMGVLWDACRPDIRGKLKKNIAFRIRLFKQLMLRLIGRSPSIAVYMAACPSKLLPSQLSQCKTSDIESAAKLAVEKLLDHSLADLSEYCIDVVTAPMADGMQALQSAGASAEGTRVSEMALSGVKYLGSPIDLVLDSMYLPEEEEVFFGGPCLHQASVWRYCGLVAELESQILTLRQGYQTAPYLTHDGHDFYDRWSGLEVIAKLSSGRWC</sequence>
<name>A0A139GX46_9PEZI</name>
<protein>
    <submittedName>
        <fullName evidence="1">Uncharacterized protein</fullName>
    </submittedName>
</protein>
<dbReference type="AlphaFoldDB" id="A0A139GX46"/>
<dbReference type="Proteomes" id="UP000070133">
    <property type="component" value="Unassembled WGS sequence"/>
</dbReference>
<accession>A0A139GX46</accession>
<proteinExistence type="predicted"/>
<evidence type="ECO:0000313" key="2">
    <source>
        <dbReference type="Proteomes" id="UP000070133"/>
    </source>
</evidence>